<dbReference type="OrthoDB" id="155760at2"/>
<sequence length="160" mass="18234">MAGIESPFVKVRRRLVMARIEFMSQLAAFQPEDLSRSLTAEGESPLLIAHHLATIEVVALQQLQRIQSEDNPHFDTLLQLLPVETELGDAVLSLESVLAEMSDRRSELLSYLSQAPLSNWERPFVFASWGSRKFYQLVNMLPLHDRQHARQLATMRAHLS</sequence>
<dbReference type="AlphaFoldDB" id="A0A401ZDI9"/>
<organism evidence="2 3">
    <name type="scientific">Dictyobacter aurantiacus</name>
    <dbReference type="NCBI Taxonomy" id="1936993"/>
    <lineage>
        <taxon>Bacteria</taxon>
        <taxon>Bacillati</taxon>
        <taxon>Chloroflexota</taxon>
        <taxon>Ktedonobacteria</taxon>
        <taxon>Ktedonobacterales</taxon>
        <taxon>Dictyobacteraceae</taxon>
        <taxon>Dictyobacter</taxon>
    </lineage>
</organism>
<reference evidence="3" key="1">
    <citation type="submission" date="2018-12" db="EMBL/GenBank/DDBJ databases">
        <title>Tengunoibacter tsumagoiensis gen. nov., sp. nov., Dictyobacter kobayashii sp. nov., D. alpinus sp. nov., and D. joshuensis sp. nov. and description of Dictyobacteraceae fam. nov. within the order Ktedonobacterales isolated from Tengu-no-mugimeshi.</title>
        <authorList>
            <person name="Wang C.M."/>
            <person name="Zheng Y."/>
            <person name="Sakai Y."/>
            <person name="Toyoda A."/>
            <person name="Minakuchi Y."/>
            <person name="Abe K."/>
            <person name="Yokota A."/>
            <person name="Yabe S."/>
        </authorList>
    </citation>
    <scope>NUCLEOTIDE SEQUENCE [LARGE SCALE GENOMIC DNA]</scope>
    <source>
        <strain evidence="3">S-27</strain>
    </source>
</reference>
<evidence type="ECO:0000313" key="3">
    <source>
        <dbReference type="Proteomes" id="UP000287224"/>
    </source>
</evidence>
<proteinExistence type="predicted"/>
<dbReference type="InterPro" id="IPR024775">
    <property type="entry name" value="DinB-like"/>
</dbReference>
<evidence type="ECO:0000313" key="2">
    <source>
        <dbReference type="EMBL" id="GCE04950.1"/>
    </source>
</evidence>
<dbReference type="Pfam" id="PF12867">
    <property type="entry name" value="DinB_2"/>
    <property type="match status" value="1"/>
</dbReference>
<gene>
    <name evidence="2" type="ORF">KDAU_22790</name>
</gene>
<dbReference type="EMBL" id="BIFQ01000001">
    <property type="protein sequence ID" value="GCE04950.1"/>
    <property type="molecule type" value="Genomic_DNA"/>
</dbReference>
<accession>A0A401ZDI9</accession>
<comment type="caution">
    <text evidence="2">The sequence shown here is derived from an EMBL/GenBank/DDBJ whole genome shotgun (WGS) entry which is preliminary data.</text>
</comment>
<dbReference type="Gene3D" id="1.20.120.450">
    <property type="entry name" value="dinb family like domain"/>
    <property type="match status" value="1"/>
</dbReference>
<name>A0A401ZDI9_9CHLR</name>
<dbReference type="SUPFAM" id="SSF109854">
    <property type="entry name" value="DinB/YfiT-like putative metalloenzymes"/>
    <property type="match status" value="1"/>
</dbReference>
<dbReference type="RefSeq" id="WP_126596048.1">
    <property type="nucleotide sequence ID" value="NZ_BIFQ01000001.1"/>
</dbReference>
<dbReference type="Proteomes" id="UP000287224">
    <property type="component" value="Unassembled WGS sequence"/>
</dbReference>
<protein>
    <recommendedName>
        <fullName evidence="1">DinB-like domain-containing protein</fullName>
    </recommendedName>
</protein>
<dbReference type="InterPro" id="IPR034660">
    <property type="entry name" value="DinB/YfiT-like"/>
</dbReference>
<feature type="domain" description="DinB-like" evidence="1">
    <location>
        <begin position="19"/>
        <end position="152"/>
    </location>
</feature>
<evidence type="ECO:0000259" key="1">
    <source>
        <dbReference type="Pfam" id="PF12867"/>
    </source>
</evidence>
<keyword evidence="3" id="KW-1185">Reference proteome</keyword>